<dbReference type="Proteomes" id="UP000184774">
    <property type="component" value="Unassembled WGS sequence"/>
</dbReference>
<keyword evidence="5" id="KW-1185">Reference proteome</keyword>
<keyword evidence="1" id="KW-1133">Transmembrane helix</keyword>
<dbReference type="EMBL" id="FSSB01000015">
    <property type="protein sequence ID" value="SIO94556.1"/>
    <property type="molecule type" value="Genomic_DNA"/>
</dbReference>
<gene>
    <name evidence="3" type="ORF">VSP9026_02280</name>
    <name evidence="2" type="ORF">Vspart_02829</name>
</gene>
<reference evidence="2 5" key="3">
    <citation type="journal article" date="2020" name="J. Nat. Prod.">
        <title>Genomics-Metabolomics Profiling Disclosed Marine Vibrio spartinae 3.6 as a Producer of a New Branched Side Chain Prodigiosin.</title>
        <authorList>
            <person name="Vitale G.A."/>
            <person name="Sciarretta M."/>
            <person name="Palma Esposito F."/>
            <person name="January G.G."/>
            <person name="Giaccio M."/>
            <person name="Bunk B."/>
            <person name="Sproer C."/>
            <person name="Bajerski F."/>
            <person name="Power D."/>
            <person name="Festa C."/>
            <person name="Monti M.C."/>
            <person name="D'Auria M.V."/>
            <person name="de Pascale D."/>
        </authorList>
    </citation>
    <scope>NUCLEOTIDE SEQUENCE [LARGE SCALE GENOMIC DNA]</scope>
    <source>
        <strain evidence="2 5">3.6</strain>
    </source>
</reference>
<organism evidence="3 4">
    <name type="scientific">Vibrio spartinae</name>
    <dbReference type="NCBI Taxonomy" id="1918945"/>
    <lineage>
        <taxon>Bacteria</taxon>
        <taxon>Pseudomonadati</taxon>
        <taxon>Pseudomonadota</taxon>
        <taxon>Gammaproteobacteria</taxon>
        <taxon>Vibrionales</taxon>
        <taxon>Vibrionaceae</taxon>
        <taxon>Vibrio</taxon>
    </lineage>
</organism>
<sequence length="37" mass="3975">MSCCNKAPNGGSSDPKLLLKLFIGLFVIIFLVAFIFG</sequence>
<keyword evidence="1" id="KW-0812">Transmembrane</keyword>
<evidence type="ECO:0000313" key="5">
    <source>
        <dbReference type="Proteomes" id="UP000515264"/>
    </source>
</evidence>
<protein>
    <recommendedName>
        <fullName evidence="6">YjcZ family sporulation protein</fullName>
    </recommendedName>
</protein>
<dbReference type="AlphaFoldDB" id="A0A1N6M5D0"/>
<evidence type="ECO:0000313" key="2">
    <source>
        <dbReference type="EMBL" id="QMV15509.1"/>
    </source>
</evidence>
<reference evidence="2" key="2">
    <citation type="submission" date="2019-11" db="EMBL/GenBank/DDBJ databases">
        <authorList>
            <person name="January G."/>
            <person name="Bunk B."/>
        </authorList>
    </citation>
    <scope>NUCLEOTIDE SEQUENCE</scope>
    <source>
        <strain evidence="2">3.6</strain>
    </source>
</reference>
<evidence type="ECO:0008006" key="6">
    <source>
        <dbReference type="Google" id="ProtNLM"/>
    </source>
</evidence>
<accession>A0A1N6M5D0</accession>
<evidence type="ECO:0000313" key="3">
    <source>
        <dbReference type="EMBL" id="SIO94556.1"/>
    </source>
</evidence>
<dbReference type="Proteomes" id="UP000515264">
    <property type="component" value="Chromosome 1"/>
</dbReference>
<keyword evidence="1" id="KW-0472">Membrane</keyword>
<name>A0A1N6M5D0_9VIBR</name>
<dbReference type="EMBL" id="CP046268">
    <property type="protein sequence ID" value="QMV15509.1"/>
    <property type="molecule type" value="Genomic_DNA"/>
</dbReference>
<evidence type="ECO:0000313" key="4">
    <source>
        <dbReference type="Proteomes" id="UP000184774"/>
    </source>
</evidence>
<feature type="transmembrane region" description="Helical" evidence="1">
    <location>
        <begin position="17"/>
        <end position="36"/>
    </location>
</feature>
<proteinExistence type="predicted"/>
<evidence type="ECO:0000256" key="1">
    <source>
        <dbReference type="SAM" id="Phobius"/>
    </source>
</evidence>
<reference evidence="3 4" key="1">
    <citation type="submission" date="2016-12" db="EMBL/GenBank/DDBJ databases">
        <authorList>
            <person name="Song W.-J."/>
            <person name="Kurnit D.M."/>
        </authorList>
    </citation>
    <scope>NUCLEOTIDE SEQUENCE [LARGE SCALE GENOMIC DNA]</scope>
    <source>
        <strain evidence="3 4">CECT 9026</strain>
    </source>
</reference>